<dbReference type="PANTHER" id="PTHR43304">
    <property type="entry name" value="PHYTOCHROME-LIKE PROTEIN CPH1"/>
    <property type="match status" value="1"/>
</dbReference>
<dbReference type="NCBIfam" id="TIGR00229">
    <property type="entry name" value="sensory_box"/>
    <property type="match status" value="2"/>
</dbReference>
<dbReference type="InterPro" id="IPR005467">
    <property type="entry name" value="His_kinase_dom"/>
</dbReference>
<dbReference type="Pfam" id="PF02518">
    <property type="entry name" value="HATPase_c"/>
    <property type="match status" value="1"/>
</dbReference>
<comment type="catalytic activity">
    <reaction evidence="1">
        <text>ATP + protein L-histidine = ADP + protein N-phospho-L-histidine.</text>
        <dbReference type="EC" id="2.7.13.3"/>
    </reaction>
</comment>
<comment type="caution">
    <text evidence="9">The sequence shown here is derived from an EMBL/GenBank/DDBJ whole genome shotgun (WGS) entry which is preliminary data.</text>
</comment>
<evidence type="ECO:0000256" key="3">
    <source>
        <dbReference type="ARBA" id="ARBA00022553"/>
    </source>
</evidence>
<dbReference type="CDD" id="cd00082">
    <property type="entry name" value="HisKA"/>
    <property type="match status" value="1"/>
</dbReference>
<accession>A0A9W6FS24</accession>
<dbReference type="Pfam" id="PF00512">
    <property type="entry name" value="HisKA"/>
    <property type="match status" value="1"/>
</dbReference>
<dbReference type="InterPro" id="IPR003661">
    <property type="entry name" value="HisK_dim/P_dom"/>
</dbReference>
<dbReference type="CDD" id="cd00130">
    <property type="entry name" value="PAS"/>
    <property type="match status" value="2"/>
</dbReference>
<dbReference type="InterPro" id="IPR013656">
    <property type="entry name" value="PAS_4"/>
</dbReference>
<dbReference type="Gene3D" id="3.30.450.20">
    <property type="entry name" value="PAS domain"/>
    <property type="match status" value="2"/>
</dbReference>
<dbReference type="InterPro" id="IPR036097">
    <property type="entry name" value="HisK_dim/P_sf"/>
</dbReference>
<dbReference type="PRINTS" id="PR00344">
    <property type="entry name" value="BCTRLSENSOR"/>
</dbReference>
<gene>
    <name evidence="9" type="ORF">DAMNIGENAA_10510</name>
</gene>
<dbReference type="AlphaFoldDB" id="A0A9W6FS24"/>
<dbReference type="SMART" id="SM00091">
    <property type="entry name" value="PAS"/>
    <property type="match status" value="2"/>
</dbReference>
<dbReference type="SUPFAM" id="SSF47384">
    <property type="entry name" value="Homodimeric domain of signal transducing histidine kinase"/>
    <property type="match status" value="1"/>
</dbReference>
<dbReference type="Gene3D" id="1.10.287.130">
    <property type="match status" value="1"/>
</dbReference>
<feature type="domain" description="PAS" evidence="7">
    <location>
        <begin position="34"/>
        <end position="82"/>
    </location>
</feature>
<reference evidence="9" key="1">
    <citation type="submission" date="2022-12" db="EMBL/GenBank/DDBJ databases">
        <title>Reference genome sequencing for broad-spectrum identification of bacterial and archaeal isolates by mass spectrometry.</title>
        <authorList>
            <person name="Sekiguchi Y."/>
            <person name="Tourlousse D.M."/>
        </authorList>
    </citation>
    <scope>NUCLEOTIDE SEQUENCE</scope>
    <source>
        <strain evidence="9">ASRB1</strain>
    </source>
</reference>
<dbReference type="EC" id="2.7.13.3" evidence="2"/>
<evidence type="ECO:0000259" key="8">
    <source>
        <dbReference type="PROSITE" id="PS50113"/>
    </source>
</evidence>
<dbReference type="PROSITE" id="PS50113">
    <property type="entry name" value="PAC"/>
    <property type="match status" value="2"/>
</dbReference>
<dbReference type="InterPro" id="IPR000700">
    <property type="entry name" value="PAS-assoc_C"/>
</dbReference>
<evidence type="ECO:0000259" key="7">
    <source>
        <dbReference type="PROSITE" id="PS50112"/>
    </source>
</evidence>
<dbReference type="Pfam" id="PF08448">
    <property type="entry name" value="PAS_4"/>
    <property type="match status" value="1"/>
</dbReference>
<feature type="domain" description="PAS" evidence="7">
    <location>
        <begin position="157"/>
        <end position="220"/>
    </location>
</feature>
<dbReference type="RefSeq" id="WP_281792720.1">
    <property type="nucleotide sequence ID" value="NZ_BSDR01000001.1"/>
</dbReference>
<dbReference type="CDD" id="cd16921">
    <property type="entry name" value="HATPase_FilI-like"/>
    <property type="match status" value="1"/>
</dbReference>
<keyword evidence="3" id="KW-0597">Phosphoprotein</keyword>
<keyword evidence="5" id="KW-0418">Kinase</keyword>
<dbReference type="SMART" id="SM00387">
    <property type="entry name" value="HATPase_c"/>
    <property type="match status" value="1"/>
</dbReference>
<dbReference type="InterPro" id="IPR004358">
    <property type="entry name" value="Sig_transdc_His_kin-like_C"/>
</dbReference>
<evidence type="ECO:0000256" key="4">
    <source>
        <dbReference type="ARBA" id="ARBA00022679"/>
    </source>
</evidence>
<dbReference type="Gene3D" id="3.30.565.10">
    <property type="entry name" value="Histidine kinase-like ATPase, C-terminal domain"/>
    <property type="match status" value="1"/>
</dbReference>
<dbReference type="PROSITE" id="PS50112">
    <property type="entry name" value="PAS"/>
    <property type="match status" value="2"/>
</dbReference>
<dbReference type="GO" id="GO:0000155">
    <property type="term" value="F:phosphorelay sensor kinase activity"/>
    <property type="evidence" value="ECO:0007669"/>
    <property type="project" value="InterPro"/>
</dbReference>
<evidence type="ECO:0000313" key="9">
    <source>
        <dbReference type="EMBL" id="GLI33618.1"/>
    </source>
</evidence>
<evidence type="ECO:0000256" key="1">
    <source>
        <dbReference type="ARBA" id="ARBA00000085"/>
    </source>
</evidence>
<evidence type="ECO:0000256" key="2">
    <source>
        <dbReference type="ARBA" id="ARBA00012438"/>
    </source>
</evidence>
<dbReference type="SMART" id="SM00388">
    <property type="entry name" value="HisKA"/>
    <property type="match status" value="1"/>
</dbReference>
<dbReference type="Proteomes" id="UP001144372">
    <property type="component" value="Unassembled WGS sequence"/>
</dbReference>
<feature type="domain" description="PAC" evidence="8">
    <location>
        <begin position="229"/>
        <end position="281"/>
    </location>
</feature>
<feature type="domain" description="PAC" evidence="8">
    <location>
        <begin position="105"/>
        <end position="156"/>
    </location>
</feature>
<feature type="domain" description="Histidine kinase" evidence="6">
    <location>
        <begin position="299"/>
        <end position="512"/>
    </location>
</feature>
<proteinExistence type="predicted"/>
<dbReference type="InterPro" id="IPR036890">
    <property type="entry name" value="HATPase_C_sf"/>
</dbReference>
<evidence type="ECO:0000259" key="6">
    <source>
        <dbReference type="PROSITE" id="PS50109"/>
    </source>
</evidence>
<evidence type="ECO:0000313" key="10">
    <source>
        <dbReference type="Proteomes" id="UP001144372"/>
    </source>
</evidence>
<dbReference type="InterPro" id="IPR052162">
    <property type="entry name" value="Sensor_kinase/Photoreceptor"/>
</dbReference>
<dbReference type="SUPFAM" id="SSF55785">
    <property type="entry name" value="PYP-like sensor domain (PAS domain)"/>
    <property type="match status" value="2"/>
</dbReference>
<dbReference type="FunFam" id="3.30.565.10:FF:000006">
    <property type="entry name" value="Sensor histidine kinase WalK"/>
    <property type="match status" value="1"/>
</dbReference>
<dbReference type="InterPro" id="IPR000014">
    <property type="entry name" value="PAS"/>
</dbReference>
<protein>
    <recommendedName>
        <fullName evidence="2">histidine kinase</fullName>
        <ecNumber evidence="2">2.7.13.3</ecNumber>
    </recommendedName>
</protein>
<dbReference type="PROSITE" id="PS50109">
    <property type="entry name" value="HIS_KIN"/>
    <property type="match status" value="1"/>
</dbReference>
<name>A0A9W6FS24_9BACT</name>
<dbReference type="EMBL" id="BSDR01000001">
    <property type="protein sequence ID" value="GLI33618.1"/>
    <property type="molecule type" value="Genomic_DNA"/>
</dbReference>
<keyword evidence="10" id="KW-1185">Reference proteome</keyword>
<organism evidence="9 10">
    <name type="scientific">Desulforhabdus amnigena</name>
    <dbReference type="NCBI Taxonomy" id="40218"/>
    <lineage>
        <taxon>Bacteria</taxon>
        <taxon>Pseudomonadati</taxon>
        <taxon>Thermodesulfobacteriota</taxon>
        <taxon>Syntrophobacteria</taxon>
        <taxon>Syntrophobacterales</taxon>
        <taxon>Syntrophobacteraceae</taxon>
        <taxon>Desulforhabdus</taxon>
    </lineage>
</organism>
<sequence length="516" mass="58752">MSQKPTYEELEKRIEKLERERHSWLLAEEALLQSEERYRMIFNHSPLGIVHFDQDGIILDCNEHFLKIMGAPREKVLGFNMVTSAQDMPMRSAVQTALNGKLSYYEGEYRSVTGNKSTQLRAIYNRLSSEDGKFLGAVGLFEDISETRRAEEALRESEQRYRTLVETMNDGLLIRDEKDRITYVNERLCQMWGYSREEIVDRPLTDFLDEDNQIILKEQLVKRRQGIYDPYEIAWTAKDKRKIPTIMSPRPLFDANGEFRGSFVIITDITNRKQAEEALARQAKELERSNAELQQFAYVASHDMQEPLRMIASYVQLLARRYKGKLDEDADEFIAYAVEGAKRMQTMINDLLAYSRVGRVGGVLQSTDCETALDWAVGNLGAAVEENQAKITHDPLPTLIASGGLMGQLFQNLIANAIKFRGEDPPHVHISAKLEGNEWLFTVRDNGIGFDPQYADRIFIIFQRLHGRGAYAGTGIGLAICKKIVEYHGGKIWAESEPGKGATFCFTIPIIKGNQS</sequence>
<keyword evidence="4" id="KW-0808">Transferase</keyword>
<dbReference type="PANTHER" id="PTHR43304:SF1">
    <property type="entry name" value="PAC DOMAIN-CONTAINING PROTEIN"/>
    <property type="match status" value="1"/>
</dbReference>
<dbReference type="Pfam" id="PF13426">
    <property type="entry name" value="PAS_9"/>
    <property type="match status" value="1"/>
</dbReference>
<evidence type="ECO:0000256" key="5">
    <source>
        <dbReference type="ARBA" id="ARBA00022777"/>
    </source>
</evidence>
<dbReference type="InterPro" id="IPR035965">
    <property type="entry name" value="PAS-like_dom_sf"/>
</dbReference>
<dbReference type="InterPro" id="IPR003594">
    <property type="entry name" value="HATPase_dom"/>
</dbReference>
<dbReference type="SUPFAM" id="SSF55874">
    <property type="entry name" value="ATPase domain of HSP90 chaperone/DNA topoisomerase II/histidine kinase"/>
    <property type="match status" value="1"/>
</dbReference>